<evidence type="ECO:0000313" key="17">
    <source>
        <dbReference type="Proteomes" id="UP000518266"/>
    </source>
</evidence>
<dbReference type="InterPro" id="IPR036412">
    <property type="entry name" value="HAD-like_sf"/>
</dbReference>
<dbReference type="InterPro" id="IPR004274">
    <property type="entry name" value="FCP1_dom"/>
</dbReference>
<accession>A0A7J5XW55</accession>
<dbReference type="SMART" id="SM00577">
    <property type="entry name" value="CPDc"/>
    <property type="match status" value="1"/>
</dbReference>
<dbReference type="FunFam" id="3.10.20.90:FF:000060">
    <property type="entry name" value="ubiquitin-like domain-containing CTD phosphatase 1"/>
    <property type="match status" value="1"/>
</dbReference>
<comment type="subcellular location">
    <subcellularLocation>
        <location evidence="2">Nucleus</location>
    </subcellularLocation>
</comment>
<dbReference type="PROSITE" id="PS50969">
    <property type="entry name" value="FCP1"/>
    <property type="match status" value="1"/>
</dbReference>
<dbReference type="Gene3D" id="3.10.20.90">
    <property type="entry name" value="Phosphatidylinositol 3-kinase Catalytic Subunit, Chain A, domain 1"/>
    <property type="match status" value="1"/>
</dbReference>
<evidence type="ECO:0000256" key="13">
    <source>
        <dbReference type="SAM" id="Coils"/>
    </source>
</evidence>
<comment type="caution">
    <text evidence="16">The sequence shown here is derived from an EMBL/GenBank/DDBJ whole genome shotgun (WGS) entry which is preliminary data.</text>
</comment>
<dbReference type="CDD" id="cd01813">
    <property type="entry name" value="Ubl_UBLCP1"/>
    <property type="match status" value="1"/>
</dbReference>
<dbReference type="OrthoDB" id="1711508at2759"/>
<dbReference type="InterPro" id="IPR051658">
    <property type="entry name" value="UBLCP1"/>
</dbReference>
<dbReference type="PANTHER" id="PTHR48493">
    <property type="entry name" value="UBIQUITIN-LIKE DOMAIN-CONTAINING CTD PHOSPHATASE 1"/>
    <property type="match status" value="1"/>
</dbReference>
<proteinExistence type="predicted"/>
<keyword evidence="17" id="KW-1185">Reference proteome</keyword>
<organism evidence="16 17">
    <name type="scientific">Dissostichus mawsoni</name>
    <name type="common">Antarctic cod</name>
    <dbReference type="NCBI Taxonomy" id="36200"/>
    <lineage>
        <taxon>Eukaryota</taxon>
        <taxon>Metazoa</taxon>
        <taxon>Chordata</taxon>
        <taxon>Craniata</taxon>
        <taxon>Vertebrata</taxon>
        <taxon>Euteleostomi</taxon>
        <taxon>Actinopterygii</taxon>
        <taxon>Neopterygii</taxon>
        <taxon>Teleostei</taxon>
        <taxon>Neoteleostei</taxon>
        <taxon>Acanthomorphata</taxon>
        <taxon>Eupercaria</taxon>
        <taxon>Perciformes</taxon>
        <taxon>Notothenioidei</taxon>
        <taxon>Nototheniidae</taxon>
        <taxon>Dissostichus</taxon>
    </lineage>
</organism>
<comment type="catalytic activity">
    <reaction evidence="11">
        <text>O-phospho-L-seryl-[protein] + H2O = L-seryl-[protein] + phosphate</text>
        <dbReference type="Rhea" id="RHEA:20629"/>
        <dbReference type="Rhea" id="RHEA-COMP:9863"/>
        <dbReference type="Rhea" id="RHEA-COMP:11604"/>
        <dbReference type="ChEBI" id="CHEBI:15377"/>
        <dbReference type="ChEBI" id="CHEBI:29999"/>
        <dbReference type="ChEBI" id="CHEBI:43474"/>
        <dbReference type="ChEBI" id="CHEBI:83421"/>
        <dbReference type="EC" id="3.1.3.16"/>
    </reaction>
</comment>
<evidence type="ECO:0000313" key="16">
    <source>
        <dbReference type="EMBL" id="KAF3841033.1"/>
    </source>
</evidence>
<keyword evidence="8" id="KW-0904">Protein phosphatase</keyword>
<dbReference type="Pfam" id="PF00240">
    <property type="entry name" value="ubiquitin"/>
    <property type="match status" value="1"/>
</dbReference>
<dbReference type="AlphaFoldDB" id="A0A7J5XW55"/>
<keyword evidence="7" id="KW-0460">Magnesium</keyword>
<keyword evidence="5" id="KW-0479">Metal-binding</keyword>
<evidence type="ECO:0000256" key="6">
    <source>
        <dbReference type="ARBA" id="ARBA00022801"/>
    </source>
</evidence>
<evidence type="ECO:0000256" key="9">
    <source>
        <dbReference type="ARBA" id="ARBA00023242"/>
    </source>
</evidence>
<evidence type="ECO:0000256" key="4">
    <source>
        <dbReference type="ARBA" id="ARBA00014187"/>
    </source>
</evidence>
<evidence type="ECO:0000256" key="7">
    <source>
        <dbReference type="ARBA" id="ARBA00022842"/>
    </source>
</evidence>
<evidence type="ECO:0000256" key="2">
    <source>
        <dbReference type="ARBA" id="ARBA00004123"/>
    </source>
</evidence>
<dbReference type="PROSITE" id="PS50053">
    <property type="entry name" value="UBIQUITIN_2"/>
    <property type="match status" value="1"/>
</dbReference>
<dbReference type="PANTHER" id="PTHR48493:SF1">
    <property type="entry name" value="UBIQUITIN-LIKE DOMAIN-CONTAINING CTD PHOSPHATASE 1"/>
    <property type="match status" value="1"/>
</dbReference>
<dbReference type="EMBL" id="JAAKFY010000020">
    <property type="protein sequence ID" value="KAF3841033.1"/>
    <property type="molecule type" value="Genomic_DNA"/>
</dbReference>
<sequence length="322" mass="37106">MQCVYVCEEPVSDMSVSVIIKWGGQEYSISSLSEEDTVMDLKQSIKSLTGVLPERQKLLGLKVKGKPAEDEVKLGSLKLKPNTKIMMMGTREESLEEVLAPPPENDDVVNDFDIEEEVIEVENREENLAKIARRVKDYKVEEMNPPREGKGLLVLDVDYTLFDHKSCAETGQELMRPYLHEFLTSAYEDYDIVIWSATSMKWIDAKMKELGVTDNPNYKITFMLDSAAMITVHTPKRGVVEVKPLGVIWGKYGEFYNRKNTIMFDDIGRNFLMNPQNGLKIRPFMKAHLNREKDRELYKLAQYLKEIAKLEDFSGLNHKHWE</sequence>
<dbReference type="GO" id="GO:0005634">
    <property type="term" value="C:nucleus"/>
    <property type="evidence" value="ECO:0007669"/>
    <property type="project" value="UniProtKB-SubCell"/>
</dbReference>
<dbReference type="InterPro" id="IPR023214">
    <property type="entry name" value="HAD_sf"/>
</dbReference>
<dbReference type="Proteomes" id="UP000518266">
    <property type="component" value="Unassembled WGS sequence"/>
</dbReference>
<evidence type="ECO:0000256" key="3">
    <source>
        <dbReference type="ARBA" id="ARBA00013081"/>
    </source>
</evidence>
<dbReference type="Pfam" id="PF03031">
    <property type="entry name" value="NIF"/>
    <property type="match status" value="1"/>
</dbReference>
<dbReference type="SUPFAM" id="SSF56784">
    <property type="entry name" value="HAD-like"/>
    <property type="match status" value="1"/>
</dbReference>
<dbReference type="GO" id="GO:0046872">
    <property type="term" value="F:metal ion binding"/>
    <property type="evidence" value="ECO:0007669"/>
    <property type="project" value="UniProtKB-KW"/>
</dbReference>
<reference evidence="16 17" key="1">
    <citation type="submission" date="2020-03" db="EMBL/GenBank/DDBJ databases">
        <title>Dissostichus mawsoni Genome sequencing and assembly.</title>
        <authorList>
            <person name="Park H."/>
        </authorList>
    </citation>
    <scope>NUCLEOTIDE SEQUENCE [LARGE SCALE GENOMIC DNA]</scope>
    <source>
        <strain evidence="16">DM0001</strain>
        <tissue evidence="16">Muscle</tissue>
    </source>
</reference>
<dbReference type="Gene3D" id="3.40.50.1000">
    <property type="entry name" value="HAD superfamily/HAD-like"/>
    <property type="match status" value="1"/>
</dbReference>
<comment type="catalytic activity">
    <reaction evidence="12">
        <text>O-phospho-L-threonyl-[protein] + H2O = L-threonyl-[protein] + phosphate</text>
        <dbReference type="Rhea" id="RHEA:47004"/>
        <dbReference type="Rhea" id="RHEA-COMP:11060"/>
        <dbReference type="Rhea" id="RHEA-COMP:11605"/>
        <dbReference type="ChEBI" id="CHEBI:15377"/>
        <dbReference type="ChEBI" id="CHEBI:30013"/>
        <dbReference type="ChEBI" id="CHEBI:43474"/>
        <dbReference type="ChEBI" id="CHEBI:61977"/>
        <dbReference type="EC" id="3.1.3.16"/>
    </reaction>
</comment>
<gene>
    <name evidence="16" type="ORF">F7725_006895</name>
</gene>
<keyword evidence="9" id="KW-0539">Nucleus</keyword>
<dbReference type="InterPro" id="IPR029071">
    <property type="entry name" value="Ubiquitin-like_domsf"/>
</dbReference>
<dbReference type="NCBIfam" id="TIGR02245">
    <property type="entry name" value="HAD_IIID1"/>
    <property type="match status" value="1"/>
</dbReference>
<dbReference type="InterPro" id="IPR000626">
    <property type="entry name" value="Ubiquitin-like_dom"/>
</dbReference>
<evidence type="ECO:0000256" key="5">
    <source>
        <dbReference type="ARBA" id="ARBA00022723"/>
    </source>
</evidence>
<dbReference type="FunFam" id="3.40.50.1000:FF:000050">
    <property type="entry name" value="Ubiquitin-like domain-containing CTD phosphatase 1"/>
    <property type="match status" value="1"/>
</dbReference>
<evidence type="ECO:0000256" key="1">
    <source>
        <dbReference type="ARBA" id="ARBA00001946"/>
    </source>
</evidence>
<feature type="domain" description="Ubiquitin-like" evidence="14">
    <location>
        <begin position="16"/>
        <end position="94"/>
    </location>
</feature>
<keyword evidence="13" id="KW-0175">Coiled coil</keyword>
<comment type="cofactor">
    <cofactor evidence="1">
        <name>Mg(2+)</name>
        <dbReference type="ChEBI" id="CHEBI:18420"/>
    </cofactor>
</comment>
<evidence type="ECO:0000256" key="8">
    <source>
        <dbReference type="ARBA" id="ARBA00022912"/>
    </source>
</evidence>
<dbReference type="GO" id="GO:0004722">
    <property type="term" value="F:protein serine/threonine phosphatase activity"/>
    <property type="evidence" value="ECO:0007669"/>
    <property type="project" value="UniProtKB-EC"/>
</dbReference>
<feature type="domain" description="FCP1 homology" evidence="15">
    <location>
        <begin position="146"/>
        <end position="307"/>
    </location>
</feature>
<name>A0A7J5XW55_DISMA</name>
<evidence type="ECO:0000256" key="12">
    <source>
        <dbReference type="ARBA" id="ARBA00048336"/>
    </source>
</evidence>
<dbReference type="GO" id="GO:0090364">
    <property type="term" value="P:regulation of proteasome assembly"/>
    <property type="evidence" value="ECO:0007669"/>
    <property type="project" value="InterPro"/>
</dbReference>
<evidence type="ECO:0000256" key="10">
    <source>
        <dbReference type="ARBA" id="ARBA00032039"/>
    </source>
</evidence>
<evidence type="ECO:0000259" key="15">
    <source>
        <dbReference type="PROSITE" id="PS50969"/>
    </source>
</evidence>
<evidence type="ECO:0000256" key="11">
    <source>
        <dbReference type="ARBA" id="ARBA00047761"/>
    </source>
</evidence>
<evidence type="ECO:0000259" key="14">
    <source>
        <dbReference type="PROSITE" id="PS50053"/>
    </source>
</evidence>
<dbReference type="InterPro" id="IPR011943">
    <property type="entry name" value="HAD-SF_hydro_IIID"/>
</dbReference>
<dbReference type="SUPFAM" id="SSF54236">
    <property type="entry name" value="Ubiquitin-like"/>
    <property type="match status" value="1"/>
</dbReference>
<dbReference type="EC" id="3.1.3.16" evidence="3"/>
<protein>
    <recommendedName>
        <fullName evidence="4">Ubiquitin-like domain-containing CTD phosphatase 1</fullName>
        <ecNumber evidence="3">3.1.3.16</ecNumber>
    </recommendedName>
    <alternativeName>
        <fullName evidence="10">Nuclear proteasome inhibitor UBLCP1</fullName>
    </alternativeName>
</protein>
<feature type="non-terminal residue" evidence="16">
    <location>
        <position position="322"/>
    </location>
</feature>
<feature type="coiled-coil region" evidence="13">
    <location>
        <begin position="114"/>
        <end position="141"/>
    </location>
</feature>
<keyword evidence="6" id="KW-0378">Hydrolase</keyword>
<dbReference type="SMART" id="SM00213">
    <property type="entry name" value="UBQ"/>
    <property type="match status" value="1"/>
</dbReference>